<gene>
    <name evidence="1" type="ORF">IDH41_26705</name>
</gene>
<evidence type="ECO:0000313" key="1">
    <source>
        <dbReference type="EMBL" id="MBD2872178.1"/>
    </source>
</evidence>
<dbReference type="PANTHER" id="PTHR40616">
    <property type="entry name" value="LINALOOL DEHYDRATASE_ISOMERASE DOMAIN-CONTAINING PROTEIN"/>
    <property type="match status" value="1"/>
</dbReference>
<accession>A0A927H8Y3</accession>
<proteinExistence type="predicted"/>
<dbReference type="EMBL" id="JACXIY010000042">
    <property type="protein sequence ID" value="MBD2872178.1"/>
    <property type="molecule type" value="Genomic_DNA"/>
</dbReference>
<organism evidence="1 2">
    <name type="scientific">Paenibacillus arenilitoris</name>
    <dbReference type="NCBI Taxonomy" id="2772299"/>
    <lineage>
        <taxon>Bacteria</taxon>
        <taxon>Bacillati</taxon>
        <taxon>Bacillota</taxon>
        <taxon>Bacilli</taxon>
        <taxon>Bacillales</taxon>
        <taxon>Paenibacillaceae</taxon>
        <taxon>Paenibacillus</taxon>
    </lineage>
</organism>
<dbReference type="PANTHER" id="PTHR40616:SF1">
    <property type="entry name" value="LINALOOL DEHYDRATASE_ISOMERASE DOMAIN-CONTAINING PROTEIN"/>
    <property type="match status" value="1"/>
</dbReference>
<dbReference type="RefSeq" id="WP_190866642.1">
    <property type="nucleotide sequence ID" value="NZ_JACXIY010000042.1"/>
</dbReference>
<sequence length="564" mass="64327">MATQMPDPKRMIIGKMAAMEPRYNGELRMLRSKFSSPGYHTQIKQADFIHSTRDTMIYALALLDTELPEYEQRAYDMIGRIVSLQDRDRSRDTFGIWSWFYEEPLERMAPPDWNWADFIGKQLVLAVKRHGHRFPAELRESVVRAIGFACDAIIKRDVGPSYTNIAIMGAFVTMIAGELLGQRAYAEYGLRRLTKLYEHTEKRQVFQEYNSPTYTQIAILELSKIMAETASAEAKRISGELLRMTWKTVAEHFHAGTKQWSGPHSRCYNTLLNDSCKAFLQIATGGKLSFFPWDNIPYDTEWYKSGIACPPEYSEWFVASEERELRQLYAGEELADTAKWATTWMRPHYSLGSFDHEILWNQKRALLAYVDNGGEPAYAHLRFLHDGYDYCSAVLKSRQRRGDVLFGIDFLANGGDTHPGLDRIDGRIEASDFRIRLELGGRLAGVRAVADGSAARIIIGQESIDVHAWFAAFREEAAEERAFEWEVNELGEDKLGVDLVVYSGERRTIDFRKMREAGFVFSLRIGGEDELPAPSLRREGDRLTVTGSGEAKETFALSLRPVEI</sequence>
<reference evidence="1" key="1">
    <citation type="submission" date="2020-09" db="EMBL/GenBank/DDBJ databases">
        <title>A novel bacterium of genus Paenibacillus, isolated from South China Sea.</title>
        <authorList>
            <person name="Huang H."/>
            <person name="Mo K."/>
            <person name="Hu Y."/>
        </authorList>
    </citation>
    <scope>NUCLEOTIDE SEQUENCE</scope>
    <source>
        <strain evidence="1">IB182493</strain>
    </source>
</reference>
<dbReference type="Proteomes" id="UP000632125">
    <property type="component" value="Unassembled WGS sequence"/>
</dbReference>
<keyword evidence="2" id="KW-1185">Reference proteome</keyword>
<comment type="caution">
    <text evidence="1">The sequence shown here is derived from an EMBL/GenBank/DDBJ whole genome shotgun (WGS) entry which is preliminary data.</text>
</comment>
<evidence type="ECO:0000313" key="2">
    <source>
        <dbReference type="Proteomes" id="UP000632125"/>
    </source>
</evidence>
<name>A0A927H8Y3_9BACL</name>
<dbReference type="AlphaFoldDB" id="A0A927H8Y3"/>
<protein>
    <submittedName>
        <fullName evidence="1">Uncharacterized protein</fullName>
    </submittedName>
</protein>